<protein>
    <recommendedName>
        <fullName evidence="4">Peptidoglycan binding-like domain-containing protein</fullName>
    </recommendedName>
</protein>
<feature type="domain" description="Peptidoglycan binding-like" evidence="4">
    <location>
        <begin position="53"/>
        <end position="112"/>
    </location>
</feature>
<keyword evidence="2" id="KW-0812">Transmembrane</keyword>
<dbReference type="Pfam" id="PF01471">
    <property type="entry name" value="PG_binding_1"/>
    <property type="match status" value="1"/>
</dbReference>
<keyword evidence="3" id="KW-0732">Signal</keyword>
<sequence>MRPMRDSDHSALCVLALLLLHARVTHARTVCDSRPLLKLKDGFTSSGREALREQVRELQQLLIDRGYPSKTDKPFEIDGLSGKMTKAAVEEYQTDHGLLVDAKVGDQTWASLCRDTDSSTPHQPASTVVTTTAASPRPSPNATDAQPAPAPVSGLNCSKWTVPTEVQRIPPFETILSSGPWDARSSPIADTACMLGFNFSAGTRVRVEAHTAAFLYVMEMGADKRGWVSDRAVDLPARSTAPVPSGNGGDPRLNTLEVVGVVAGVVSALIALVGAAGAMVQRKRGSETCCAPWLRQVGERCR</sequence>
<dbReference type="Proteomes" id="UP000247409">
    <property type="component" value="Unassembled WGS sequence"/>
</dbReference>
<dbReference type="AlphaFoldDB" id="A0A2V3IND8"/>
<reference evidence="5 6" key="1">
    <citation type="journal article" date="2018" name="Mol. Biol. Evol.">
        <title>Analysis of the draft genome of the red seaweed Gracilariopsis chorda provides insights into genome size evolution in Rhodophyta.</title>
        <authorList>
            <person name="Lee J."/>
            <person name="Yang E.C."/>
            <person name="Graf L."/>
            <person name="Yang J.H."/>
            <person name="Qiu H."/>
            <person name="Zel Zion U."/>
            <person name="Chan C.X."/>
            <person name="Stephens T.G."/>
            <person name="Weber A.P.M."/>
            <person name="Boo G.H."/>
            <person name="Boo S.M."/>
            <person name="Kim K.M."/>
            <person name="Shin Y."/>
            <person name="Jung M."/>
            <person name="Lee S.J."/>
            <person name="Yim H.S."/>
            <person name="Lee J.H."/>
            <person name="Bhattacharya D."/>
            <person name="Yoon H.S."/>
        </authorList>
    </citation>
    <scope>NUCLEOTIDE SEQUENCE [LARGE SCALE GENOMIC DNA]</scope>
    <source>
        <strain evidence="5 6">SKKU-2015</strain>
        <tissue evidence="5">Whole body</tissue>
    </source>
</reference>
<evidence type="ECO:0000259" key="4">
    <source>
        <dbReference type="Pfam" id="PF01471"/>
    </source>
</evidence>
<feature type="region of interest" description="Disordered" evidence="1">
    <location>
        <begin position="114"/>
        <end position="152"/>
    </location>
</feature>
<dbReference type="InterPro" id="IPR002477">
    <property type="entry name" value="Peptidoglycan-bd-like"/>
</dbReference>
<name>A0A2V3IND8_9FLOR</name>
<keyword evidence="2" id="KW-1133">Transmembrane helix</keyword>
<keyword evidence="6" id="KW-1185">Reference proteome</keyword>
<evidence type="ECO:0000313" key="5">
    <source>
        <dbReference type="EMBL" id="PXF43592.1"/>
    </source>
</evidence>
<evidence type="ECO:0000256" key="3">
    <source>
        <dbReference type="SAM" id="SignalP"/>
    </source>
</evidence>
<proteinExistence type="predicted"/>
<feature type="transmembrane region" description="Helical" evidence="2">
    <location>
        <begin position="258"/>
        <end position="278"/>
    </location>
</feature>
<accession>A0A2V3IND8</accession>
<dbReference type="InterPro" id="IPR036366">
    <property type="entry name" value="PGBDSf"/>
</dbReference>
<dbReference type="Gene3D" id="1.10.101.10">
    <property type="entry name" value="PGBD-like superfamily/PGBD"/>
    <property type="match status" value="1"/>
</dbReference>
<evidence type="ECO:0000313" key="6">
    <source>
        <dbReference type="Proteomes" id="UP000247409"/>
    </source>
</evidence>
<feature type="chain" id="PRO_5016097276" description="Peptidoglycan binding-like domain-containing protein" evidence="3">
    <location>
        <begin position="28"/>
        <end position="302"/>
    </location>
</feature>
<dbReference type="EMBL" id="NBIV01000118">
    <property type="protein sequence ID" value="PXF43592.1"/>
    <property type="molecule type" value="Genomic_DNA"/>
</dbReference>
<feature type="signal peptide" evidence="3">
    <location>
        <begin position="1"/>
        <end position="27"/>
    </location>
</feature>
<feature type="compositionally biased region" description="Low complexity" evidence="1">
    <location>
        <begin position="125"/>
        <end position="135"/>
    </location>
</feature>
<comment type="caution">
    <text evidence="5">The sequence shown here is derived from an EMBL/GenBank/DDBJ whole genome shotgun (WGS) entry which is preliminary data.</text>
</comment>
<keyword evidence="2" id="KW-0472">Membrane</keyword>
<evidence type="ECO:0000256" key="1">
    <source>
        <dbReference type="SAM" id="MobiDB-lite"/>
    </source>
</evidence>
<dbReference type="InterPro" id="IPR036365">
    <property type="entry name" value="PGBD-like_sf"/>
</dbReference>
<gene>
    <name evidence="5" type="ORF">BWQ96_06649</name>
</gene>
<evidence type="ECO:0000256" key="2">
    <source>
        <dbReference type="SAM" id="Phobius"/>
    </source>
</evidence>
<dbReference type="SUPFAM" id="SSF47090">
    <property type="entry name" value="PGBD-like"/>
    <property type="match status" value="1"/>
</dbReference>
<organism evidence="5 6">
    <name type="scientific">Gracilariopsis chorda</name>
    <dbReference type="NCBI Taxonomy" id="448386"/>
    <lineage>
        <taxon>Eukaryota</taxon>
        <taxon>Rhodophyta</taxon>
        <taxon>Florideophyceae</taxon>
        <taxon>Rhodymeniophycidae</taxon>
        <taxon>Gracilariales</taxon>
        <taxon>Gracilariaceae</taxon>
        <taxon>Gracilariopsis</taxon>
    </lineage>
</organism>